<feature type="compositionally biased region" description="Low complexity" evidence="1">
    <location>
        <begin position="44"/>
        <end position="54"/>
    </location>
</feature>
<dbReference type="EMBL" id="FXTZ01000001">
    <property type="protein sequence ID" value="SMP05265.1"/>
    <property type="molecule type" value="Genomic_DNA"/>
</dbReference>
<reference evidence="2 3" key="1">
    <citation type="submission" date="2017-05" db="EMBL/GenBank/DDBJ databases">
        <authorList>
            <person name="Varghese N."/>
            <person name="Submissions S."/>
        </authorList>
    </citation>
    <scope>NUCLEOTIDE SEQUENCE [LARGE SCALE GENOMIC DNA]</scope>
    <source>
        <strain evidence="2 3">DSM 28214</strain>
    </source>
</reference>
<keyword evidence="3" id="KW-1185">Reference proteome</keyword>
<comment type="caution">
    <text evidence="2">The sequence shown here is derived from an EMBL/GenBank/DDBJ whole genome shotgun (WGS) entry which is preliminary data.</text>
</comment>
<name>A0ABY1NDL8_9FLAO</name>
<evidence type="ECO:0000256" key="1">
    <source>
        <dbReference type="SAM" id="MobiDB-lite"/>
    </source>
</evidence>
<gene>
    <name evidence="2" type="ORF">SAMN06264346_101393</name>
</gene>
<evidence type="ECO:0000313" key="2">
    <source>
        <dbReference type="EMBL" id="SMP05265.1"/>
    </source>
</evidence>
<evidence type="ECO:0000313" key="3">
    <source>
        <dbReference type="Proteomes" id="UP001157960"/>
    </source>
</evidence>
<proteinExistence type="predicted"/>
<feature type="compositionally biased region" description="Basic and acidic residues" evidence="1">
    <location>
        <begin position="71"/>
        <end position="82"/>
    </location>
</feature>
<accession>A0ABY1NDL8</accession>
<organism evidence="2 3">
    <name type="scientific">Chryseobacterium profundimaris</name>
    <dbReference type="NCBI Taxonomy" id="1387275"/>
    <lineage>
        <taxon>Bacteria</taxon>
        <taxon>Pseudomonadati</taxon>
        <taxon>Bacteroidota</taxon>
        <taxon>Flavobacteriia</taxon>
        <taxon>Flavobacteriales</taxon>
        <taxon>Weeksellaceae</taxon>
        <taxon>Chryseobacterium group</taxon>
        <taxon>Chryseobacterium</taxon>
    </lineage>
</organism>
<protein>
    <submittedName>
        <fullName evidence="2">Uncharacterized protein</fullName>
    </submittedName>
</protein>
<dbReference type="Proteomes" id="UP001157960">
    <property type="component" value="Unassembled WGS sequence"/>
</dbReference>
<feature type="region of interest" description="Disordered" evidence="1">
    <location>
        <begin position="35"/>
        <end position="83"/>
    </location>
</feature>
<sequence length="104" mass="11953">METKALMQKAMQGETDPKQVEFYVTVEYYKNKKHATENVELNNPFPQTPKSQPKQPSPPSVPKAKGSPAEQKPKSKKEEKGIMESIADQFLELWDWSESKEKIE</sequence>